<evidence type="ECO:0000313" key="2">
    <source>
        <dbReference type="Proteomes" id="UP000178449"/>
    </source>
</evidence>
<sequence>MQCDCVQDIEKKLSAEDSPYRKIYAKRGWTIEKVELRQGAFTITDGIFDHILTWPIEIRVAELKKPKIEKLGCSYCPFCGTKIKPDQECA</sequence>
<protein>
    <submittedName>
        <fullName evidence="1">Uncharacterized protein</fullName>
    </submittedName>
</protein>
<organism evidence="1 2">
    <name type="scientific">Candidatus Lambdaproteobacteria bacterium RIFOXYD2_FULL_50_16</name>
    <dbReference type="NCBI Taxonomy" id="1817772"/>
    <lineage>
        <taxon>Bacteria</taxon>
        <taxon>Pseudomonadati</taxon>
        <taxon>Pseudomonadota</taxon>
        <taxon>Candidatus Lambdaproteobacteria</taxon>
    </lineage>
</organism>
<evidence type="ECO:0000313" key="1">
    <source>
        <dbReference type="EMBL" id="OGG93082.1"/>
    </source>
</evidence>
<dbReference type="AlphaFoldDB" id="A0A1F6G4S9"/>
<dbReference type="Proteomes" id="UP000178449">
    <property type="component" value="Unassembled WGS sequence"/>
</dbReference>
<dbReference type="EMBL" id="MFNE01000053">
    <property type="protein sequence ID" value="OGG93082.1"/>
    <property type="molecule type" value="Genomic_DNA"/>
</dbReference>
<name>A0A1F6G4S9_9PROT</name>
<dbReference type="STRING" id="1817772.A2527_14230"/>
<gene>
    <name evidence="1" type="ORF">A2527_14230</name>
</gene>
<reference evidence="1 2" key="1">
    <citation type="journal article" date="2016" name="Nat. Commun.">
        <title>Thousands of microbial genomes shed light on interconnected biogeochemical processes in an aquifer system.</title>
        <authorList>
            <person name="Anantharaman K."/>
            <person name="Brown C.T."/>
            <person name="Hug L.A."/>
            <person name="Sharon I."/>
            <person name="Castelle C.J."/>
            <person name="Probst A.J."/>
            <person name="Thomas B.C."/>
            <person name="Singh A."/>
            <person name="Wilkins M.J."/>
            <person name="Karaoz U."/>
            <person name="Brodie E.L."/>
            <person name="Williams K.H."/>
            <person name="Hubbard S.S."/>
            <person name="Banfield J.F."/>
        </authorList>
    </citation>
    <scope>NUCLEOTIDE SEQUENCE [LARGE SCALE GENOMIC DNA]</scope>
</reference>
<accession>A0A1F6G4S9</accession>
<proteinExistence type="predicted"/>
<comment type="caution">
    <text evidence="1">The sequence shown here is derived from an EMBL/GenBank/DDBJ whole genome shotgun (WGS) entry which is preliminary data.</text>
</comment>